<evidence type="ECO:0000313" key="2">
    <source>
        <dbReference type="Proteomes" id="UP000051439"/>
    </source>
</evidence>
<dbReference type="EMBL" id="AZEB01000029">
    <property type="protein sequence ID" value="KRL20347.1"/>
    <property type="molecule type" value="Genomic_DNA"/>
</dbReference>
<accession>A0A0R1NUN2</accession>
<gene>
    <name evidence="1" type="ORF">FC98_GL001569</name>
</gene>
<dbReference type="RefSeq" id="WP_008856709.1">
    <property type="nucleotide sequence ID" value="NZ_AZEB01000029.1"/>
</dbReference>
<protein>
    <submittedName>
        <fullName evidence="1">Uncharacterized protein</fullName>
    </submittedName>
</protein>
<name>A0A0R1NUN2_9LACO</name>
<keyword evidence="2" id="KW-1185">Reference proteome</keyword>
<organism evidence="1 2">
    <name type="scientific">Lentilactobacillus kisonensis DSM 19906 = JCM 15041</name>
    <dbReference type="NCBI Taxonomy" id="1423766"/>
    <lineage>
        <taxon>Bacteria</taxon>
        <taxon>Bacillati</taxon>
        <taxon>Bacillota</taxon>
        <taxon>Bacilli</taxon>
        <taxon>Lactobacillales</taxon>
        <taxon>Lactobacillaceae</taxon>
        <taxon>Lentilactobacillus</taxon>
    </lineage>
</organism>
<proteinExistence type="predicted"/>
<sequence>MAKLRPNNGIYQFTTKAKYRQRLWQTVRDALPGNLKLVSSNYARSTASSYWLLRMVDDNGGIPSWITLRVATHELWLQHAQQIEVLWKDPGDFGELTRAIQIGLTAGALITNQFQLTKLDLALLYLLQTLEQHKLIWFIRMDPVLAAAHKAVPFDLKTDFLAAQLYLGDRNNANNLLIPVMVSDFQQRLATFYGRNLLFSQFTKHSLMKLLPTNQWLQPMLREQEVPTDWQRLLVVTFGENFVQTCLKLMA</sequence>
<evidence type="ECO:0000313" key="1">
    <source>
        <dbReference type="EMBL" id="KRL20347.1"/>
    </source>
</evidence>
<dbReference type="Proteomes" id="UP000051439">
    <property type="component" value="Unassembled WGS sequence"/>
</dbReference>
<dbReference type="AlphaFoldDB" id="A0A0R1NUN2"/>
<reference evidence="1 2" key="1">
    <citation type="journal article" date="2015" name="Genome Announc.">
        <title>Expanding the biotechnology potential of lactobacilli through comparative genomics of 213 strains and associated genera.</title>
        <authorList>
            <person name="Sun Z."/>
            <person name="Harris H.M."/>
            <person name="McCann A."/>
            <person name="Guo C."/>
            <person name="Argimon S."/>
            <person name="Zhang W."/>
            <person name="Yang X."/>
            <person name="Jeffery I.B."/>
            <person name="Cooney J.C."/>
            <person name="Kagawa T.F."/>
            <person name="Liu W."/>
            <person name="Song Y."/>
            <person name="Salvetti E."/>
            <person name="Wrobel A."/>
            <person name="Rasinkangas P."/>
            <person name="Parkhill J."/>
            <person name="Rea M.C."/>
            <person name="O'Sullivan O."/>
            <person name="Ritari J."/>
            <person name="Douillard F.P."/>
            <person name="Paul Ross R."/>
            <person name="Yang R."/>
            <person name="Briner A.E."/>
            <person name="Felis G.E."/>
            <person name="de Vos W.M."/>
            <person name="Barrangou R."/>
            <person name="Klaenhammer T.R."/>
            <person name="Caufield P.W."/>
            <person name="Cui Y."/>
            <person name="Zhang H."/>
            <person name="O'Toole P.W."/>
        </authorList>
    </citation>
    <scope>NUCLEOTIDE SEQUENCE [LARGE SCALE GENOMIC DNA]</scope>
    <source>
        <strain evidence="1 2">DSM 19906</strain>
    </source>
</reference>
<comment type="caution">
    <text evidence="1">The sequence shown here is derived from an EMBL/GenBank/DDBJ whole genome shotgun (WGS) entry which is preliminary data.</text>
</comment>
<dbReference type="PATRIC" id="fig|1423766.4.peg.1624"/>